<evidence type="ECO:0000313" key="2">
    <source>
        <dbReference type="Proteomes" id="UP001152885"/>
    </source>
</evidence>
<protein>
    <submittedName>
        <fullName evidence="1">Uncharacterized protein</fullName>
    </submittedName>
</protein>
<proteinExistence type="predicted"/>
<sequence>MFKSSISSYLIPQWFNRNKPITKQQTDSSSIPKNIIIKNDDNKLINISMNNNKVSLDEGEDDFIDIQTKQLTYAEVASLGKNKSQTNNKVKKTSIPSKGIVESNQFDVLGDDLEKSQDAIEASTQPTTYDLFKTDDEYQKSKNYKSKQFETIQKKKAKNQNLKAKAKKV</sequence>
<gene>
    <name evidence="1" type="ORF">CANVERA_P1457</name>
</gene>
<dbReference type="Proteomes" id="UP001152885">
    <property type="component" value="Unassembled WGS sequence"/>
</dbReference>
<evidence type="ECO:0000313" key="1">
    <source>
        <dbReference type="EMBL" id="CAI5756940.1"/>
    </source>
</evidence>
<accession>A0A9W4TSM7</accession>
<reference evidence="1" key="1">
    <citation type="submission" date="2022-12" db="EMBL/GenBank/DDBJ databases">
        <authorList>
            <person name="Brejova B."/>
        </authorList>
    </citation>
    <scope>NUCLEOTIDE SEQUENCE</scope>
</reference>
<dbReference type="EMBL" id="CANTUO010000001">
    <property type="protein sequence ID" value="CAI5756940.1"/>
    <property type="molecule type" value="Genomic_DNA"/>
</dbReference>
<name>A0A9W4TSM7_9ASCO</name>
<comment type="caution">
    <text evidence="1">The sequence shown here is derived from an EMBL/GenBank/DDBJ whole genome shotgun (WGS) entry which is preliminary data.</text>
</comment>
<dbReference type="AlphaFoldDB" id="A0A9W4TSM7"/>
<keyword evidence="2" id="KW-1185">Reference proteome</keyword>
<dbReference type="OrthoDB" id="4083131at2759"/>
<organism evidence="1 2">
    <name type="scientific">Candida verbasci</name>
    <dbReference type="NCBI Taxonomy" id="1227364"/>
    <lineage>
        <taxon>Eukaryota</taxon>
        <taxon>Fungi</taxon>
        <taxon>Dikarya</taxon>
        <taxon>Ascomycota</taxon>
        <taxon>Saccharomycotina</taxon>
        <taxon>Pichiomycetes</taxon>
        <taxon>Debaryomycetaceae</taxon>
        <taxon>Candida/Lodderomyces clade</taxon>
        <taxon>Candida</taxon>
    </lineage>
</organism>